<feature type="compositionally biased region" description="Low complexity" evidence="1">
    <location>
        <begin position="49"/>
        <end position="60"/>
    </location>
</feature>
<evidence type="ECO:0000313" key="3">
    <source>
        <dbReference type="EMBL" id="PNG16025.1"/>
    </source>
</evidence>
<dbReference type="EMBL" id="POUC01001006">
    <property type="protein sequence ID" value="PNG16025.1"/>
    <property type="molecule type" value="Genomic_DNA"/>
</dbReference>
<feature type="region of interest" description="Disordered" evidence="1">
    <location>
        <begin position="36"/>
        <end position="69"/>
    </location>
</feature>
<reference evidence="3 4" key="1">
    <citation type="submission" date="2018-01" db="EMBL/GenBank/DDBJ databases">
        <title>Draft genome sequence of Streptomyces sp. 13K301.</title>
        <authorList>
            <person name="Sahin N."/>
            <person name="Saygin H."/>
            <person name="Ay H."/>
        </authorList>
    </citation>
    <scope>NUCLEOTIDE SEQUENCE [LARGE SCALE GENOMIC DNA]</scope>
    <source>
        <strain evidence="3 4">13K301</strain>
    </source>
</reference>
<feature type="transmembrane region" description="Helical" evidence="2">
    <location>
        <begin position="12"/>
        <end position="33"/>
    </location>
</feature>
<evidence type="ECO:0000313" key="4">
    <source>
        <dbReference type="Proteomes" id="UP000235943"/>
    </source>
</evidence>
<accession>A0A2N8TAG6</accession>
<evidence type="ECO:0000256" key="1">
    <source>
        <dbReference type="SAM" id="MobiDB-lite"/>
    </source>
</evidence>
<name>A0A2N8TAG6_9ACTN</name>
<sequence>MLEEIWEKYQKQIIITGITVTIVVMFFCILVGAGRNDSTDKMIGNNLTSSSSSIQSSSNSATPMASGQD</sequence>
<keyword evidence="2" id="KW-1133">Transmembrane helix</keyword>
<keyword evidence="2" id="KW-0472">Membrane</keyword>
<dbReference type="Proteomes" id="UP000235943">
    <property type="component" value="Unassembled WGS sequence"/>
</dbReference>
<feature type="non-terminal residue" evidence="3">
    <location>
        <position position="69"/>
    </location>
</feature>
<keyword evidence="4" id="KW-1185">Reference proteome</keyword>
<gene>
    <name evidence="3" type="ORF">C1J00_44320</name>
</gene>
<dbReference type="AlphaFoldDB" id="A0A2N8TAG6"/>
<proteinExistence type="predicted"/>
<comment type="caution">
    <text evidence="3">The sequence shown here is derived from an EMBL/GenBank/DDBJ whole genome shotgun (WGS) entry which is preliminary data.</text>
</comment>
<protein>
    <submittedName>
        <fullName evidence="3">Transporter</fullName>
    </submittedName>
</protein>
<keyword evidence="2" id="KW-0812">Transmembrane</keyword>
<evidence type="ECO:0000256" key="2">
    <source>
        <dbReference type="SAM" id="Phobius"/>
    </source>
</evidence>
<organism evidence="3 4">
    <name type="scientific">Streptomyces cahuitamycinicus</name>
    <dbReference type="NCBI Taxonomy" id="2070367"/>
    <lineage>
        <taxon>Bacteria</taxon>
        <taxon>Bacillati</taxon>
        <taxon>Actinomycetota</taxon>
        <taxon>Actinomycetes</taxon>
        <taxon>Kitasatosporales</taxon>
        <taxon>Streptomycetaceae</taxon>
        <taxon>Streptomyces</taxon>
    </lineage>
</organism>